<name>A0ABS9YGJ8_9ACTN</name>
<dbReference type="EMBL" id="JALDAY010000012">
    <property type="protein sequence ID" value="MCI3276372.1"/>
    <property type="molecule type" value="Genomic_DNA"/>
</dbReference>
<comment type="caution">
    <text evidence="3">The sequence shown here is derived from an EMBL/GenBank/DDBJ whole genome shotgun (WGS) entry which is preliminary data.</text>
</comment>
<feature type="region of interest" description="Disordered" evidence="1">
    <location>
        <begin position="71"/>
        <end position="229"/>
    </location>
</feature>
<feature type="compositionally biased region" description="Low complexity" evidence="1">
    <location>
        <begin position="116"/>
        <end position="145"/>
    </location>
</feature>
<protein>
    <recommendedName>
        <fullName evidence="5">Translation initiation factor IF-2</fullName>
    </recommendedName>
</protein>
<evidence type="ECO:0000256" key="2">
    <source>
        <dbReference type="SAM" id="Phobius"/>
    </source>
</evidence>
<evidence type="ECO:0000256" key="1">
    <source>
        <dbReference type="SAM" id="MobiDB-lite"/>
    </source>
</evidence>
<evidence type="ECO:0000313" key="4">
    <source>
        <dbReference type="Proteomes" id="UP001165269"/>
    </source>
</evidence>
<gene>
    <name evidence="3" type="ORF">MQP27_35380</name>
</gene>
<feature type="compositionally biased region" description="Polar residues" evidence="1">
    <location>
        <begin position="219"/>
        <end position="229"/>
    </location>
</feature>
<accession>A0ABS9YGJ8</accession>
<dbReference type="Proteomes" id="UP001165269">
    <property type="component" value="Unassembled WGS sequence"/>
</dbReference>
<dbReference type="RefSeq" id="WP_242772904.1">
    <property type="nucleotide sequence ID" value="NZ_JALDAY010000012.1"/>
</dbReference>
<keyword evidence="2" id="KW-1133">Transmembrane helix</keyword>
<feature type="transmembrane region" description="Helical" evidence="2">
    <location>
        <begin position="46"/>
        <end position="66"/>
    </location>
</feature>
<keyword evidence="2" id="KW-0472">Membrane</keyword>
<organism evidence="3 4">
    <name type="scientific">Streptomyces cylindrosporus</name>
    <dbReference type="NCBI Taxonomy" id="2927583"/>
    <lineage>
        <taxon>Bacteria</taxon>
        <taxon>Bacillati</taxon>
        <taxon>Actinomycetota</taxon>
        <taxon>Actinomycetes</taxon>
        <taxon>Kitasatosporales</taxon>
        <taxon>Streptomycetaceae</taxon>
        <taxon>Streptomyces</taxon>
    </lineage>
</organism>
<evidence type="ECO:0000313" key="3">
    <source>
        <dbReference type="EMBL" id="MCI3276372.1"/>
    </source>
</evidence>
<evidence type="ECO:0008006" key="5">
    <source>
        <dbReference type="Google" id="ProtNLM"/>
    </source>
</evidence>
<feature type="compositionally biased region" description="Low complexity" evidence="1">
    <location>
        <begin position="162"/>
        <end position="191"/>
    </location>
</feature>
<keyword evidence="2" id="KW-0812">Transmembrane</keyword>
<reference evidence="3" key="1">
    <citation type="submission" date="2022-03" db="EMBL/GenBank/DDBJ databases">
        <title>Streptomyces 7R015 and 7R016 isolated from Barleria lupulina in Thailand.</title>
        <authorList>
            <person name="Kanchanasin P."/>
            <person name="Phongsopitanun W."/>
            <person name="Tanasupawat S."/>
        </authorList>
    </citation>
    <scope>NUCLEOTIDE SEQUENCE</scope>
    <source>
        <strain evidence="3">7R015</strain>
    </source>
</reference>
<proteinExistence type="predicted"/>
<keyword evidence="4" id="KW-1185">Reference proteome</keyword>
<sequence>MTVQLDAVGLQEDLRLRKAEGGAADGGDGPVFVDASGRRSRRFRRLGIAVAVACAVYAVVIVVTLLSGSSDAPWLPVPGQKDEQPAGQVEPSTPPADSALPSDSAGASPGATPSVSAGTTPSPGVSGTASGATAGTRGTGASTAPEPTATKTSTKPGTGAGDPDPSTSADPTTPTPDPSTSESPVTPTESAVGPGTGTVADGPHDPSPLAEAPVVTGASRASPSPENLL</sequence>